<name>A0A067SGI1_GALM3</name>
<protein>
    <submittedName>
        <fullName evidence="2">Uncharacterized protein</fullName>
    </submittedName>
</protein>
<evidence type="ECO:0000313" key="2">
    <source>
        <dbReference type="EMBL" id="KDR69986.1"/>
    </source>
</evidence>
<gene>
    <name evidence="2" type="ORF">GALMADRAFT_1351390</name>
</gene>
<organism evidence="2 3">
    <name type="scientific">Galerina marginata (strain CBS 339.88)</name>
    <dbReference type="NCBI Taxonomy" id="685588"/>
    <lineage>
        <taxon>Eukaryota</taxon>
        <taxon>Fungi</taxon>
        <taxon>Dikarya</taxon>
        <taxon>Basidiomycota</taxon>
        <taxon>Agaricomycotina</taxon>
        <taxon>Agaricomycetes</taxon>
        <taxon>Agaricomycetidae</taxon>
        <taxon>Agaricales</taxon>
        <taxon>Agaricineae</taxon>
        <taxon>Strophariaceae</taxon>
        <taxon>Galerina</taxon>
    </lineage>
</organism>
<reference evidence="3" key="1">
    <citation type="journal article" date="2014" name="Proc. Natl. Acad. Sci. U.S.A.">
        <title>Extensive sampling of basidiomycete genomes demonstrates inadequacy of the white-rot/brown-rot paradigm for wood decay fungi.</title>
        <authorList>
            <person name="Riley R."/>
            <person name="Salamov A.A."/>
            <person name="Brown D.W."/>
            <person name="Nagy L.G."/>
            <person name="Floudas D."/>
            <person name="Held B.W."/>
            <person name="Levasseur A."/>
            <person name="Lombard V."/>
            <person name="Morin E."/>
            <person name="Otillar R."/>
            <person name="Lindquist E.A."/>
            <person name="Sun H."/>
            <person name="LaButti K.M."/>
            <person name="Schmutz J."/>
            <person name="Jabbour D."/>
            <person name="Luo H."/>
            <person name="Baker S.E."/>
            <person name="Pisabarro A.G."/>
            <person name="Walton J.D."/>
            <person name="Blanchette R.A."/>
            <person name="Henrissat B."/>
            <person name="Martin F."/>
            <person name="Cullen D."/>
            <person name="Hibbett D.S."/>
            <person name="Grigoriev I.V."/>
        </authorList>
    </citation>
    <scope>NUCLEOTIDE SEQUENCE [LARGE SCALE GENOMIC DNA]</scope>
    <source>
        <strain evidence="3">CBS 339.88</strain>
    </source>
</reference>
<accession>A0A067SGI1</accession>
<feature type="compositionally biased region" description="Polar residues" evidence="1">
    <location>
        <begin position="249"/>
        <end position="261"/>
    </location>
</feature>
<evidence type="ECO:0000256" key="1">
    <source>
        <dbReference type="SAM" id="MobiDB-lite"/>
    </source>
</evidence>
<dbReference type="HOGENOM" id="CLU_850056_0_0_1"/>
<evidence type="ECO:0000313" key="3">
    <source>
        <dbReference type="Proteomes" id="UP000027222"/>
    </source>
</evidence>
<feature type="region of interest" description="Disordered" evidence="1">
    <location>
        <begin position="236"/>
        <end position="278"/>
    </location>
</feature>
<proteinExistence type="predicted"/>
<dbReference type="AlphaFoldDB" id="A0A067SGI1"/>
<dbReference type="EMBL" id="KL142399">
    <property type="protein sequence ID" value="KDR69986.1"/>
    <property type="molecule type" value="Genomic_DNA"/>
</dbReference>
<keyword evidence="3" id="KW-1185">Reference proteome</keyword>
<sequence length="327" mass="36110">MTKRAMSTRATTFPDVVVNAEPSAVSDNNIVVDSNLSTGSSTDSQTVATHAVVNSKSDAVAIIESALANTDSGPVRSINPALLSDSSIELEEIALKTQLEADRKAVRFAGINWNKNSGFPTINHPYFVRLNMNIFRLTNPVTNMHTLYHGGQIALFISSGKRIHARKFKPSIMSAGYLPFATAFNSGLPADQPKRFPLYTPTHGFSLANAPTFTLEDFHINPDQNGWSQIRRRRGPLTTEPKHRHAKSHQSSANTPSTSHAYDSRGKAKGKKRADTPYPYPYPFPELLSEADSKLDCLFDEFNQFLNRNDEDDFESLFGDSSMVISD</sequence>
<dbReference type="Proteomes" id="UP000027222">
    <property type="component" value="Unassembled WGS sequence"/>
</dbReference>